<evidence type="ECO:0008006" key="4">
    <source>
        <dbReference type="Google" id="ProtNLM"/>
    </source>
</evidence>
<feature type="chain" id="PRO_5046580800" description="Lipoprotein" evidence="1">
    <location>
        <begin position="25"/>
        <end position="307"/>
    </location>
</feature>
<accession>A0ABS2A9P7</accession>
<protein>
    <recommendedName>
        <fullName evidence="4">Lipoprotein</fullName>
    </recommendedName>
</protein>
<comment type="caution">
    <text evidence="2">The sequence shown here is derived from an EMBL/GenBank/DDBJ whole genome shotgun (WGS) entry which is preliminary data.</text>
</comment>
<dbReference type="EMBL" id="JAENHP010000003">
    <property type="protein sequence ID" value="MBM2616561.1"/>
    <property type="molecule type" value="Genomic_DNA"/>
</dbReference>
<organism evidence="2 3">
    <name type="scientific">Paractinoplanes ovalisporus</name>
    <dbReference type="NCBI Taxonomy" id="2810368"/>
    <lineage>
        <taxon>Bacteria</taxon>
        <taxon>Bacillati</taxon>
        <taxon>Actinomycetota</taxon>
        <taxon>Actinomycetes</taxon>
        <taxon>Micromonosporales</taxon>
        <taxon>Micromonosporaceae</taxon>
        <taxon>Paractinoplanes</taxon>
    </lineage>
</organism>
<sequence>MRRRLAWFTVVAMLSGCGPATGTAEEPEPVPSRPGAAENLQRLRERAQVVLANYEAAMGANGFVVLQGQESAMVGTLEARNEQLKTAIGAGRFEPVGTLPPAPRETGEVVWGNGERLKRPLMSAPEGLRKLAARDDCPQCARHPVTGARLTTMTVATTRGKATVPAWEYSLADTEVRVKRMALETGGPATVAPPAGNPDEIPEGSVAEAVRVDGRKLTADLTGAQEGADKPCGEDFVAETVETDIAVAIIIQRIPYSGPEPSVPPGAVWACTLVGYPRTVTATLKKPLNGRAVLEVQQGQPVLLKEA</sequence>
<dbReference type="PROSITE" id="PS51257">
    <property type="entry name" value="PROKAR_LIPOPROTEIN"/>
    <property type="match status" value="1"/>
</dbReference>
<keyword evidence="3" id="KW-1185">Reference proteome</keyword>
<evidence type="ECO:0000313" key="2">
    <source>
        <dbReference type="EMBL" id="MBM2616561.1"/>
    </source>
</evidence>
<evidence type="ECO:0000256" key="1">
    <source>
        <dbReference type="SAM" id="SignalP"/>
    </source>
</evidence>
<keyword evidence="1" id="KW-0732">Signal</keyword>
<evidence type="ECO:0000313" key="3">
    <source>
        <dbReference type="Proteomes" id="UP000632138"/>
    </source>
</evidence>
<name>A0ABS2A9P7_9ACTN</name>
<dbReference type="RefSeq" id="WP_203376442.1">
    <property type="nucleotide sequence ID" value="NZ_JAENHP010000003.1"/>
</dbReference>
<proteinExistence type="predicted"/>
<gene>
    <name evidence="2" type="ORF">JIG36_13435</name>
</gene>
<feature type="signal peptide" evidence="1">
    <location>
        <begin position="1"/>
        <end position="24"/>
    </location>
</feature>
<reference evidence="2 3" key="1">
    <citation type="submission" date="2021-01" db="EMBL/GenBank/DDBJ databases">
        <title>Actinoplanes sp. nov. LDG1-06 isolated from lichen.</title>
        <authorList>
            <person name="Saeng-In P."/>
            <person name="Phongsopitanun W."/>
            <person name="Kanchanasin P."/>
            <person name="Yuki M."/>
            <person name="Kudo T."/>
            <person name="Ohkuma M."/>
            <person name="Tanasupawat S."/>
        </authorList>
    </citation>
    <scope>NUCLEOTIDE SEQUENCE [LARGE SCALE GENOMIC DNA]</scope>
    <source>
        <strain evidence="2 3">LDG1-06</strain>
    </source>
</reference>
<dbReference type="Proteomes" id="UP000632138">
    <property type="component" value="Unassembled WGS sequence"/>
</dbReference>